<proteinExistence type="predicted"/>
<protein>
    <submittedName>
        <fullName evidence="5">Mediator of RNA polymerase II transcription subunit 15a-like</fullName>
    </submittedName>
</protein>
<dbReference type="PANTHER" id="PTHR33137:SF4">
    <property type="entry name" value="MEDIATOR OF RNA POLYMERASE II TRANSCRIPTION SUBUNIT 15A-RELATED"/>
    <property type="match status" value="1"/>
</dbReference>
<feature type="domain" description="ARC105/Med15 mediator subunit C-terminal" evidence="3">
    <location>
        <begin position="1059"/>
        <end position="1127"/>
    </location>
</feature>
<accession>A0A1U7Z1H5</accession>
<feature type="domain" description="Reverse transcriptase Ty1/copia-type" evidence="2">
    <location>
        <begin position="221"/>
        <end position="284"/>
    </location>
</feature>
<dbReference type="KEGG" id="nnu:104588291"/>
<dbReference type="SUPFAM" id="SSF56672">
    <property type="entry name" value="DNA/RNA polymerases"/>
    <property type="match status" value="1"/>
</dbReference>
<evidence type="ECO:0000313" key="5">
    <source>
        <dbReference type="RefSeq" id="XP_010244461.2"/>
    </source>
</evidence>
<dbReference type="GeneID" id="104588291"/>
<feature type="region of interest" description="Disordered" evidence="1">
    <location>
        <begin position="446"/>
        <end position="477"/>
    </location>
</feature>
<dbReference type="Pfam" id="PF07727">
    <property type="entry name" value="RVT_2"/>
    <property type="match status" value="2"/>
</dbReference>
<evidence type="ECO:0000259" key="2">
    <source>
        <dbReference type="Pfam" id="PF07727"/>
    </source>
</evidence>
<dbReference type="STRING" id="4432.A0A1U7Z1H5"/>
<evidence type="ECO:0000256" key="1">
    <source>
        <dbReference type="SAM" id="MobiDB-lite"/>
    </source>
</evidence>
<dbReference type="eggNOG" id="ENOG502QQV3">
    <property type="taxonomic scope" value="Eukaryota"/>
</dbReference>
<dbReference type="AlphaFoldDB" id="A0A1U7Z1H5"/>
<evidence type="ECO:0000313" key="4">
    <source>
        <dbReference type="Proteomes" id="UP000189703"/>
    </source>
</evidence>
<dbReference type="InterPro" id="IPR048386">
    <property type="entry name" value="Med15_C"/>
</dbReference>
<reference evidence="5" key="1">
    <citation type="submission" date="2025-08" db="UniProtKB">
        <authorList>
            <consortium name="RefSeq"/>
        </authorList>
    </citation>
    <scope>IDENTIFICATION</scope>
</reference>
<feature type="compositionally biased region" description="Polar residues" evidence="1">
    <location>
        <begin position="449"/>
        <end position="468"/>
    </location>
</feature>
<feature type="compositionally biased region" description="Gly residues" evidence="1">
    <location>
        <begin position="78"/>
        <end position="89"/>
    </location>
</feature>
<keyword evidence="4" id="KW-1185">Reference proteome</keyword>
<dbReference type="InterPro" id="IPR013103">
    <property type="entry name" value="RVT_2"/>
</dbReference>
<dbReference type="PANTHER" id="PTHR33137">
    <property type="entry name" value="MEDIATOR OF RNA POLYMERASE II TRANSCRIPTION SUBUNIT 15A-RELATED"/>
    <property type="match status" value="1"/>
</dbReference>
<dbReference type="Proteomes" id="UP000189703">
    <property type="component" value="Unplaced"/>
</dbReference>
<dbReference type="OMA" id="PIESNIT"/>
<dbReference type="InterPro" id="IPR044661">
    <property type="entry name" value="MED15a/b/c-like"/>
</dbReference>
<gene>
    <name evidence="5" type="primary">LOC104588291</name>
</gene>
<name>A0A1U7Z1H5_NELNU</name>
<dbReference type="GO" id="GO:0003713">
    <property type="term" value="F:transcription coactivator activity"/>
    <property type="evidence" value="ECO:0007669"/>
    <property type="project" value="InterPro"/>
</dbReference>
<dbReference type="InParanoid" id="A0A1U7Z1H5"/>
<dbReference type="InterPro" id="IPR043502">
    <property type="entry name" value="DNA/RNA_pol_sf"/>
</dbReference>
<dbReference type="OrthoDB" id="1896842at2759"/>
<dbReference type="GO" id="GO:0031490">
    <property type="term" value="F:chromatin DNA binding"/>
    <property type="evidence" value="ECO:0000318"/>
    <property type="project" value="GO_Central"/>
</dbReference>
<dbReference type="RefSeq" id="XP_010244461.2">
    <property type="nucleotide sequence ID" value="XM_010246159.2"/>
</dbReference>
<feature type="domain" description="Reverse transcriptase Ty1/copia-type" evidence="2">
    <location>
        <begin position="285"/>
        <end position="357"/>
    </location>
</feature>
<feature type="region of interest" description="Disordered" evidence="1">
    <location>
        <begin position="77"/>
        <end position="102"/>
    </location>
</feature>
<evidence type="ECO:0000259" key="3">
    <source>
        <dbReference type="Pfam" id="PF21539"/>
    </source>
</evidence>
<organism evidence="4 5">
    <name type="scientific">Nelumbo nucifera</name>
    <name type="common">Sacred lotus</name>
    <dbReference type="NCBI Taxonomy" id="4432"/>
    <lineage>
        <taxon>Eukaryota</taxon>
        <taxon>Viridiplantae</taxon>
        <taxon>Streptophyta</taxon>
        <taxon>Embryophyta</taxon>
        <taxon>Tracheophyta</taxon>
        <taxon>Spermatophyta</taxon>
        <taxon>Magnoliopsida</taxon>
        <taxon>Proteales</taxon>
        <taxon>Nelumbonaceae</taxon>
        <taxon>Nelumbo</taxon>
    </lineage>
</organism>
<dbReference type="Pfam" id="PF21539">
    <property type="entry name" value="Med15_C"/>
    <property type="match status" value="1"/>
</dbReference>
<sequence length="1157" mass="128692">MNLTSDIKIQQQQREQLDVTWFLVGLKIEYEPVKAQILGGSALPALEEVFARLRRISLSPIESNITFDRSALVSTRGGSYGHKGGGRTIKGGRSNPMGGRSSEGGVIQGEAVAEEGGAQQGSAHIVGEKDTQFTFVMIYMSHHPQVPLPLLVDNSIPVVPIMPESPPSPLQERTERPPIHQVYTDRQKPAPPPPSTSEADLAPSTIEFAFDLDLPIVLRKAGKILLVVYVDDIVIIGSDRVGIDRLKTFLQDHFQTKDLGKLKYFLGIEVATSKQGINLCQRKYEEVFMDPPLGYDMKSKVFKLKRALYGLKQLPWEWFERLCKAMKVVGYTQDSAENTLFYRKKGKKLTASIVYVDMAQSIKEIYLPDIKVLYQKITANLQKQDSLTQPPKSEQNSKLKTLKIMLDSFIHFLHLPKSNIGPSDKEKLDNFDRNIIGLLNSMRAKKHVSGNQQGQQQLRPPCAQSHTMQQQQQQLQSQIHLMPPHEKRMNTQMQPMNLQSSVTSIKPAAVTSMRHGSIPQSTSLGFPTAQPNMTSSLQNLESGQGNARSSLQQRVIGSLQHNTMITTQQENINSASQGPLMLRPKIYSYQPSSYMLQNQQLRQQQEQQVIQTQQLKQQCQQRQVHQQLFQQQKPQNLQQQLHQQKQQQPVGNHMSLHHINDADDMNMKQGMSVKSGTFQKPYMAGQHSVYHNQQRKPNASIPIASPQLLQATSPQISQHFSPQIDQQNLHSLSRSGTPLHSANSPFVVASPSTPLAPSPIPGDLEKQSPSVCLLSNTGNTGQPQTDITPSQGQSQLLSIATPGISPSPLLAEFTGPDIDLGTTSTISSEKSGATDRPLERLIKVVRSISSKALGASMGEIKSVVNIDRITGSEPSKESIHSINEDLVAMQKLHLQRRKFFSQDVIFQCLDTLVVEAFGCSNDDQPLSHVKKIDSVDQVMEDKRYATNKMKRQTSSMPLNDVSSSITDDDFEQSHSLEVCEFNSTATSRIKRPRIEANHALLKEIREINQQLISTVVEEDTIPIIGSDTDESGEGTIVKCSFSTVALKVDFIPDYPSSLMSPILPLRLLVPTNYPDSSPIPLDKLPGELSKEYEDLSAKAKSRFSLSLRNLSQPLSLREMAKTWDLCSHMVLAEYAQQNGGGTFSSKYSTWENCMGAA</sequence>